<keyword evidence="7" id="KW-1185">Reference proteome</keyword>
<dbReference type="eggNOG" id="COG2512">
    <property type="taxonomic scope" value="Bacteria"/>
</dbReference>
<evidence type="ECO:0000313" key="7">
    <source>
        <dbReference type="Proteomes" id="UP000183315"/>
    </source>
</evidence>
<name>A0A1H6WPT8_9MICO</name>
<feature type="compositionally biased region" description="Basic and acidic residues" evidence="5">
    <location>
        <begin position="331"/>
        <end position="346"/>
    </location>
</feature>
<gene>
    <name evidence="6" type="ORF">SAMN05421637_0937</name>
</gene>
<evidence type="ECO:0000313" key="6">
    <source>
        <dbReference type="EMBL" id="SEJ14502.1"/>
    </source>
</evidence>
<dbReference type="Proteomes" id="UP000183315">
    <property type="component" value="Unassembled WGS sequence"/>
</dbReference>
<comment type="subcellular location">
    <subcellularLocation>
        <location evidence="1">Secreted</location>
    </subcellularLocation>
</comment>
<protein>
    <submittedName>
        <fullName evidence="6">Uncharacterized protein</fullName>
    </submittedName>
</protein>
<dbReference type="EMBL" id="FNZI01000002">
    <property type="protein sequence ID" value="SEJ14502.1"/>
    <property type="molecule type" value="Genomic_DNA"/>
</dbReference>
<keyword evidence="3" id="KW-0732">Signal</keyword>
<dbReference type="CDD" id="cd20742">
    <property type="entry name" value="FIX_vWA-like"/>
    <property type="match status" value="1"/>
</dbReference>
<reference evidence="7" key="1">
    <citation type="submission" date="2016-10" db="EMBL/GenBank/DDBJ databases">
        <authorList>
            <person name="Varghese N."/>
        </authorList>
    </citation>
    <scope>NUCLEOTIDE SEQUENCE [LARGE SCALE GENOMIC DNA]</scope>
    <source>
        <strain evidence="7">DSM 24868</strain>
    </source>
</reference>
<dbReference type="STRING" id="1043493.SAMN05421637_0937"/>
<evidence type="ECO:0000256" key="3">
    <source>
        <dbReference type="ARBA" id="ARBA00022729"/>
    </source>
</evidence>
<evidence type="ECO:0000256" key="5">
    <source>
        <dbReference type="SAM" id="MobiDB-lite"/>
    </source>
</evidence>
<dbReference type="PANTHER" id="PTHR37467">
    <property type="entry name" value="EXPORTED CALCIUM-BINDING GLYCOPROTEIN-RELATED"/>
    <property type="match status" value="1"/>
</dbReference>
<evidence type="ECO:0000256" key="2">
    <source>
        <dbReference type="ARBA" id="ARBA00022525"/>
    </source>
</evidence>
<keyword evidence="2" id="KW-0964">Secreted</keyword>
<evidence type="ECO:0000256" key="1">
    <source>
        <dbReference type="ARBA" id="ARBA00004613"/>
    </source>
</evidence>
<keyword evidence="4" id="KW-0106">Calcium</keyword>
<proteinExistence type="predicted"/>
<feature type="compositionally biased region" description="Acidic residues" evidence="5">
    <location>
        <begin position="286"/>
        <end position="297"/>
    </location>
</feature>
<dbReference type="PANTHER" id="PTHR37467:SF1">
    <property type="entry name" value="EXPORTED CALCIUM-BINDING GLYCOPROTEIN"/>
    <property type="match status" value="1"/>
</dbReference>
<dbReference type="InterPro" id="IPR053180">
    <property type="entry name" value="Ca-binding_acidic-repeat"/>
</dbReference>
<dbReference type="InterPro" id="IPR059100">
    <property type="entry name" value="TSP3_bac"/>
</dbReference>
<dbReference type="AlphaFoldDB" id="A0A1H6WPT8"/>
<sequence length="650" mass="66256">MVALVGIVGWTVASDRDADTDGDGLTDRVETSGWHTAGGAVHVTDPDVADTDGDGLADGVEAGAVVSGSGVEAVFEGVSDPTRADSDGDGLGDGSEVLGWADAAGAMFVTDPLRADTDGDGLADGLEAGAVVSGSGVEAVFEGVSDPTRADSDGDGLGDGSEVLGWADAAGAMFVTDPLRADTDGDGLADGLEAGAVVSGSGVEAVFEGVSDPTRADSDGDGLRDGTELLGWVTVAGVTYVTDPKVADTDGDGLSDGAEAGEARNDPVGGVDYALFSDPLVRDTDGDGLDDADEADLSLDPFEKDTDGDGLDDELEAVTLGTAPDLADTDGDGHDDGYEVENRESQGLDPLWFDERVDAATYAWEFAQGAVVGDVKQGDTVAWLLGNLASGASGAIPVVGAVTGSVADVRDAVGAAIQADWVGVSFSLVGLAPGAGDAAAIPAKVARFAARHPELVARVGAAVVSLRWLPVGIQRRVIRAMAPEEWDRLEAAGFSDEAILKLQRGKVGIDELAATMKRAGHVVGKTTRAFESVVAAQEFLEDHLQSTAAAVDTQVTLSTAACVNGCNDVARRFDVVADGVAHESKVGRVSLTPAVKRQIESDAHLIATGDVVQAHWHFFASETSHTIGASDEVLDLLDAHGIVYTIHPVS</sequence>
<accession>A0A1H6WPT8</accession>
<feature type="region of interest" description="Disordered" evidence="5">
    <location>
        <begin position="245"/>
        <end position="270"/>
    </location>
</feature>
<feature type="region of interest" description="Disordered" evidence="5">
    <location>
        <begin position="282"/>
        <end position="346"/>
    </location>
</feature>
<evidence type="ECO:0000256" key="4">
    <source>
        <dbReference type="ARBA" id="ARBA00022837"/>
    </source>
</evidence>
<organism evidence="6 7">
    <name type="scientific">Demequina mangrovi</name>
    <dbReference type="NCBI Taxonomy" id="1043493"/>
    <lineage>
        <taxon>Bacteria</taxon>
        <taxon>Bacillati</taxon>
        <taxon>Actinomycetota</taxon>
        <taxon>Actinomycetes</taxon>
        <taxon>Micrococcales</taxon>
        <taxon>Demequinaceae</taxon>
        <taxon>Demequina</taxon>
    </lineage>
</organism>
<dbReference type="Pfam" id="PF18884">
    <property type="entry name" value="TSP3_bac"/>
    <property type="match status" value="7"/>
</dbReference>